<name>A0A8S1IUT0_9CHLO</name>
<dbReference type="Proteomes" id="UP000708148">
    <property type="component" value="Unassembled WGS sequence"/>
</dbReference>
<reference evidence="1" key="1">
    <citation type="submission" date="2020-12" db="EMBL/GenBank/DDBJ databases">
        <authorList>
            <person name="Iha C."/>
        </authorList>
    </citation>
    <scope>NUCLEOTIDE SEQUENCE</scope>
</reference>
<evidence type="ECO:0000313" key="1">
    <source>
        <dbReference type="EMBL" id="CAD7697873.1"/>
    </source>
</evidence>
<organism evidence="1 2">
    <name type="scientific">Ostreobium quekettii</name>
    <dbReference type="NCBI Taxonomy" id="121088"/>
    <lineage>
        <taxon>Eukaryota</taxon>
        <taxon>Viridiplantae</taxon>
        <taxon>Chlorophyta</taxon>
        <taxon>core chlorophytes</taxon>
        <taxon>Ulvophyceae</taxon>
        <taxon>TCBD clade</taxon>
        <taxon>Bryopsidales</taxon>
        <taxon>Ostreobineae</taxon>
        <taxon>Ostreobiaceae</taxon>
        <taxon>Ostreobium</taxon>
    </lineage>
</organism>
<gene>
    <name evidence="1" type="ORF">OSTQU699_LOCUS3234</name>
</gene>
<sequence>MRTGESKDDAHTTHKGFPAQFKVMKAAHLSRCAQDFDNSQMSAPFLKCFTTEPTFRLSNAATTSVRLQHLQQFLLCHPVTLGHTPSHWVDCFPHCSCRMRCVVELTMFATNRA</sequence>
<proteinExistence type="predicted"/>
<protein>
    <submittedName>
        <fullName evidence="1">Uncharacterized protein</fullName>
    </submittedName>
</protein>
<dbReference type="AlphaFoldDB" id="A0A8S1IUT0"/>
<dbReference type="EMBL" id="CAJHUC010000723">
    <property type="protein sequence ID" value="CAD7697873.1"/>
    <property type="molecule type" value="Genomic_DNA"/>
</dbReference>
<accession>A0A8S1IUT0</accession>
<comment type="caution">
    <text evidence="1">The sequence shown here is derived from an EMBL/GenBank/DDBJ whole genome shotgun (WGS) entry which is preliminary data.</text>
</comment>
<keyword evidence="2" id="KW-1185">Reference proteome</keyword>
<evidence type="ECO:0000313" key="2">
    <source>
        <dbReference type="Proteomes" id="UP000708148"/>
    </source>
</evidence>